<proteinExistence type="predicted"/>
<evidence type="ECO:0000259" key="2">
    <source>
        <dbReference type="Pfam" id="PF05922"/>
    </source>
</evidence>
<evidence type="ECO:0000313" key="3">
    <source>
        <dbReference type="EMBL" id="BCK82160.1"/>
    </source>
</evidence>
<protein>
    <recommendedName>
        <fullName evidence="2">Inhibitor I9 domain-containing protein</fullName>
    </recommendedName>
</protein>
<dbReference type="Gene3D" id="3.30.70.80">
    <property type="entry name" value="Peptidase S8 propeptide/proteinase inhibitor I9"/>
    <property type="match status" value="1"/>
</dbReference>
<dbReference type="InterPro" id="IPR010259">
    <property type="entry name" value="S8pro/Inhibitor_I9"/>
</dbReference>
<feature type="domain" description="Inhibitor I9" evidence="2">
    <location>
        <begin position="83"/>
        <end position="158"/>
    </location>
</feature>
<keyword evidence="1" id="KW-0732">Signal</keyword>
<evidence type="ECO:0000313" key="4">
    <source>
        <dbReference type="Proteomes" id="UP000681035"/>
    </source>
</evidence>
<reference evidence="3" key="1">
    <citation type="submission" date="2020-09" db="EMBL/GenBank/DDBJ databases">
        <title>New species isolated from human feces.</title>
        <authorList>
            <person name="Kitahara M."/>
            <person name="Shigeno Y."/>
            <person name="Shime M."/>
            <person name="Matsumoto Y."/>
            <person name="Nakamura S."/>
            <person name="Motooka D."/>
            <person name="Fukuoka S."/>
            <person name="Nishikawa H."/>
            <person name="Benno Y."/>
        </authorList>
    </citation>
    <scope>NUCLEOTIDE SEQUENCE</scope>
    <source>
        <strain evidence="3">MM50</strain>
    </source>
</reference>
<dbReference type="Pfam" id="PF05922">
    <property type="entry name" value="Inhibitor_I9"/>
    <property type="match status" value="1"/>
</dbReference>
<dbReference type="Proteomes" id="UP000681035">
    <property type="component" value="Chromosome"/>
</dbReference>
<evidence type="ECO:0000256" key="1">
    <source>
        <dbReference type="SAM" id="SignalP"/>
    </source>
</evidence>
<dbReference type="RefSeq" id="WP_213540746.1">
    <property type="nucleotide sequence ID" value="NZ_AP023418.1"/>
</dbReference>
<organism evidence="3 4">
    <name type="scientific">Vescimonas coprocola</name>
    <dbReference type="NCBI Taxonomy" id="2714355"/>
    <lineage>
        <taxon>Bacteria</taxon>
        <taxon>Bacillati</taxon>
        <taxon>Bacillota</taxon>
        <taxon>Clostridia</taxon>
        <taxon>Eubacteriales</taxon>
        <taxon>Oscillospiraceae</taxon>
        <taxon>Vescimonas</taxon>
    </lineage>
</organism>
<dbReference type="EMBL" id="AP023418">
    <property type="protein sequence ID" value="BCK82160.1"/>
    <property type="molecule type" value="Genomic_DNA"/>
</dbReference>
<dbReference type="InterPro" id="IPR037045">
    <property type="entry name" value="S8pro/Inhibitor_I9_sf"/>
</dbReference>
<sequence>MTVCKRIGAWLLTLVLLVSALPYTAFAASEDSHVVNATMEETSVEDIASNVTTQLLRGAKTKNETLSMEAKPTHEDSDSVEIIVVVDDSVAKPAAQAQVQSLLQKQEKAAATMSRAIGETVEPQRQYTTLLNGFSATVTYGQYKALKELDCVESVFLSPHLQPAA</sequence>
<gene>
    <name evidence="3" type="ORF">MM50RIKEN_19230</name>
</gene>
<accession>A0A810Q2D2</accession>
<keyword evidence="4" id="KW-1185">Reference proteome</keyword>
<dbReference type="KEGG" id="vcop:MM50RIKEN_19230"/>
<name>A0A810Q2D2_9FIRM</name>
<dbReference type="AlphaFoldDB" id="A0A810Q2D2"/>
<feature type="signal peptide" evidence="1">
    <location>
        <begin position="1"/>
        <end position="27"/>
    </location>
</feature>
<feature type="chain" id="PRO_5032319681" description="Inhibitor I9 domain-containing protein" evidence="1">
    <location>
        <begin position="28"/>
        <end position="165"/>
    </location>
</feature>